<gene>
    <name evidence="2" type="ORF">ARALYDRAFT_674129</name>
</gene>
<sequence>MEDNPAVRSRTHATIATSKPQPETEIRSCTRTDLKPFSPEENPRTGAVLERRIPEHTRRARQSVLIRAWTLAASPPTRDEEQTSDWPPQELQRQDGGRDK</sequence>
<dbReference type="HOGENOM" id="CLU_2309904_0_0_1"/>
<dbReference type="AlphaFoldDB" id="D7L2N3"/>
<feature type="region of interest" description="Disordered" evidence="1">
    <location>
        <begin position="71"/>
        <end position="100"/>
    </location>
</feature>
<name>D7L2N3_ARALL</name>
<dbReference type="Gramene" id="Al_scaffold_0003_3326">
    <property type="protein sequence ID" value="Al_scaffold_0003_3326"/>
    <property type="gene ID" value="Al_scaffold_0003_3326"/>
</dbReference>
<accession>D7L2N3</accession>
<dbReference type="Proteomes" id="UP000008694">
    <property type="component" value="Unassembled WGS sequence"/>
</dbReference>
<evidence type="ECO:0000256" key="1">
    <source>
        <dbReference type="SAM" id="MobiDB-lite"/>
    </source>
</evidence>
<reference evidence="3" key="1">
    <citation type="journal article" date="2011" name="Nat. Genet.">
        <title>The Arabidopsis lyrata genome sequence and the basis of rapid genome size change.</title>
        <authorList>
            <person name="Hu T.T."/>
            <person name="Pattyn P."/>
            <person name="Bakker E.G."/>
            <person name="Cao J."/>
            <person name="Cheng J.-F."/>
            <person name="Clark R.M."/>
            <person name="Fahlgren N."/>
            <person name="Fawcett J.A."/>
            <person name="Grimwood J."/>
            <person name="Gundlach H."/>
            <person name="Haberer G."/>
            <person name="Hollister J.D."/>
            <person name="Ossowski S."/>
            <person name="Ottilar R.P."/>
            <person name="Salamov A.A."/>
            <person name="Schneeberger K."/>
            <person name="Spannagl M."/>
            <person name="Wang X."/>
            <person name="Yang L."/>
            <person name="Nasrallah M.E."/>
            <person name="Bergelson J."/>
            <person name="Carrington J.C."/>
            <person name="Gaut B.S."/>
            <person name="Schmutz J."/>
            <person name="Mayer K.F.X."/>
            <person name="Van de Peer Y."/>
            <person name="Grigoriev I.V."/>
            <person name="Nordborg M."/>
            <person name="Weigel D."/>
            <person name="Guo Y.-L."/>
        </authorList>
    </citation>
    <scope>NUCLEOTIDE SEQUENCE [LARGE SCALE GENOMIC DNA]</scope>
    <source>
        <strain evidence="3">cv. MN47</strain>
    </source>
</reference>
<protein>
    <submittedName>
        <fullName evidence="2">Predicted protein</fullName>
    </submittedName>
</protein>
<organism evidence="3">
    <name type="scientific">Arabidopsis lyrata subsp. lyrata</name>
    <name type="common">Lyre-leaved rock-cress</name>
    <dbReference type="NCBI Taxonomy" id="81972"/>
    <lineage>
        <taxon>Eukaryota</taxon>
        <taxon>Viridiplantae</taxon>
        <taxon>Streptophyta</taxon>
        <taxon>Embryophyta</taxon>
        <taxon>Tracheophyta</taxon>
        <taxon>Spermatophyta</taxon>
        <taxon>Magnoliopsida</taxon>
        <taxon>eudicotyledons</taxon>
        <taxon>Gunneridae</taxon>
        <taxon>Pentapetalae</taxon>
        <taxon>rosids</taxon>
        <taxon>malvids</taxon>
        <taxon>Brassicales</taxon>
        <taxon>Brassicaceae</taxon>
        <taxon>Camelineae</taxon>
        <taxon>Arabidopsis</taxon>
    </lineage>
</organism>
<feature type="compositionally biased region" description="Basic and acidic residues" evidence="1">
    <location>
        <begin position="22"/>
        <end position="34"/>
    </location>
</feature>
<evidence type="ECO:0000313" key="2">
    <source>
        <dbReference type="EMBL" id="EFH62189.1"/>
    </source>
</evidence>
<evidence type="ECO:0000313" key="3">
    <source>
        <dbReference type="Proteomes" id="UP000008694"/>
    </source>
</evidence>
<keyword evidence="3" id="KW-1185">Reference proteome</keyword>
<dbReference type="EMBL" id="GL348715">
    <property type="protein sequence ID" value="EFH62189.1"/>
    <property type="molecule type" value="Genomic_DNA"/>
</dbReference>
<feature type="region of interest" description="Disordered" evidence="1">
    <location>
        <begin position="1"/>
        <end position="59"/>
    </location>
</feature>
<feature type="compositionally biased region" description="Polar residues" evidence="1">
    <location>
        <begin position="12"/>
        <end position="21"/>
    </location>
</feature>
<proteinExistence type="predicted"/>